<dbReference type="GO" id="GO:0004527">
    <property type="term" value="F:exonuclease activity"/>
    <property type="evidence" value="ECO:0007669"/>
    <property type="project" value="UniProtKB-KW"/>
</dbReference>
<evidence type="ECO:0000256" key="1">
    <source>
        <dbReference type="ARBA" id="ARBA00022801"/>
    </source>
</evidence>
<evidence type="ECO:0000259" key="2">
    <source>
        <dbReference type="Pfam" id="PF00149"/>
    </source>
</evidence>
<sequence>MRKTIRFIHCADLHLDSPFKGLRHIPTKLLEEIQLSTYRAFQRLIDTAIDRNVDFVLIVGDVFDGEQQSMRAHITLKTGFEKLARHNIQVYLSYGNHDFLESHTLPRNYPENVHIFNSSNVTHFPFIKDNQKLANIYGFSYSKREVLVNKVPEYKPTEEESIFHIGTLHGSLGNEKNSEDHAVYAPFQLTELKQSKMDYWALGHIHKREEISHEPPIIYPGNTQGRSRKESGEKGCYFVSLSENQTEFTFLPLQEIRYENEILDMSPVENIYELADVVDRLVERAGDRYGKVFLSLILKNRKEDWSMDRIQELIDITNEKYTDQKNWVYIYKIHHQQEKKESMEQPGNKFLVELMRQIHNGDERALEELWLHTEGSKWLERPDEEELATIRGEAEELLRNMLQEGIDRHAN</sequence>
<dbReference type="PANTHER" id="PTHR30337">
    <property type="entry name" value="COMPONENT OF ATP-DEPENDENT DSDNA EXONUCLEASE"/>
    <property type="match status" value="1"/>
</dbReference>
<dbReference type="InterPro" id="IPR050535">
    <property type="entry name" value="DNA_Repair-Maintenance_Comp"/>
</dbReference>
<keyword evidence="3" id="KW-0269">Exonuclease</keyword>
<comment type="caution">
    <text evidence="3">The sequence shown here is derived from an EMBL/GenBank/DDBJ whole genome shotgun (WGS) entry which is preliminary data.</text>
</comment>
<gene>
    <name evidence="3" type="ORF">GGQ92_001451</name>
</gene>
<keyword evidence="3" id="KW-0540">Nuclease</keyword>
<dbReference type="InterPro" id="IPR029052">
    <property type="entry name" value="Metallo-depent_PP-like"/>
</dbReference>
<dbReference type="InterPro" id="IPR014576">
    <property type="entry name" value="Pesterase_YhaO"/>
</dbReference>
<keyword evidence="1" id="KW-0378">Hydrolase</keyword>
<dbReference type="Proteomes" id="UP000572212">
    <property type="component" value="Unassembled WGS sequence"/>
</dbReference>
<dbReference type="Pfam" id="PF00149">
    <property type="entry name" value="Metallophos"/>
    <property type="match status" value="1"/>
</dbReference>
<dbReference type="InterPro" id="IPR041796">
    <property type="entry name" value="Mre11_N"/>
</dbReference>
<dbReference type="CDD" id="cd00840">
    <property type="entry name" value="MPP_Mre11_N"/>
    <property type="match status" value="1"/>
</dbReference>
<name>A0A841RNB9_9BACI</name>
<dbReference type="InterPro" id="IPR004843">
    <property type="entry name" value="Calcineurin-like_PHP"/>
</dbReference>
<dbReference type="PIRSF" id="PIRSF033091">
    <property type="entry name" value="Pesterase_YhaO"/>
    <property type="match status" value="1"/>
</dbReference>
<protein>
    <submittedName>
        <fullName evidence="3">DNA repair exonuclease SbcCD nuclease subunit</fullName>
    </submittedName>
</protein>
<evidence type="ECO:0000313" key="3">
    <source>
        <dbReference type="EMBL" id="MBB6512665.1"/>
    </source>
</evidence>
<feature type="domain" description="Calcineurin-like phosphoesterase" evidence="2">
    <location>
        <begin position="5"/>
        <end position="207"/>
    </location>
</feature>
<dbReference type="Gene3D" id="3.60.21.10">
    <property type="match status" value="1"/>
</dbReference>
<accession>A0A841RNB9</accession>
<dbReference type="EMBL" id="JACHON010000004">
    <property type="protein sequence ID" value="MBB6512665.1"/>
    <property type="molecule type" value="Genomic_DNA"/>
</dbReference>
<proteinExistence type="predicted"/>
<keyword evidence="4" id="KW-1185">Reference proteome</keyword>
<organism evidence="3 4">
    <name type="scientific">Gracilibacillus halotolerans</name>
    <dbReference type="NCBI Taxonomy" id="74386"/>
    <lineage>
        <taxon>Bacteria</taxon>
        <taxon>Bacillati</taxon>
        <taxon>Bacillota</taxon>
        <taxon>Bacilli</taxon>
        <taxon>Bacillales</taxon>
        <taxon>Bacillaceae</taxon>
        <taxon>Gracilibacillus</taxon>
    </lineage>
</organism>
<dbReference type="AlphaFoldDB" id="A0A841RNB9"/>
<evidence type="ECO:0000313" key="4">
    <source>
        <dbReference type="Proteomes" id="UP000572212"/>
    </source>
</evidence>
<dbReference type="SUPFAM" id="SSF56300">
    <property type="entry name" value="Metallo-dependent phosphatases"/>
    <property type="match status" value="1"/>
</dbReference>
<dbReference type="RefSeq" id="WP_184246295.1">
    <property type="nucleotide sequence ID" value="NZ_BAAACU010000028.1"/>
</dbReference>
<dbReference type="PANTHER" id="PTHR30337:SF7">
    <property type="entry name" value="PHOSPHOESTERASE"/>
    <property type="match status" value="1"/>
</dbReference>
<reference evidence="3 4" key="1">
    <citation type="submission" date="2020-08" db="EMBL/GenBank/DDBJ databases">
        <title>Genomic Encyclopedia of Type Strains, Phase IV (KMG-IV): sequencing the most valuable type-strain genomes for metagenomic binning, comparative biology and taxonomic classification.</title>
        <authorList>
            <person name="Goeker M."/>
        </authorList>
    </citation>
    <scope>NUCLEOTIDE SEQUENCE [LARGE SCALE GENOMIC DNA]</scope>
    <source>
        <strain evidence="3 4">DSM 11805</strain>
    </source>
</reference>